<dbReference type="InterPro" id="IPR050535">
    <property type="entry name" value="DNA_Repair-Maintenance_Comp"/>
</dbReference>
<dbReference type="OrthoDB" id="651281at2"/>
<protein>
    <submittedName>
        <fullName evidence="3">Predicted metallophosphoesterase</fullName>
    </submittedName>
</protein>
<dbReference type="InterPro" id="IPR027417">
    <property type="entry name" value="P-loop_NTPase"/>
</dbReference>
<dbReference type="RefSeq" id="WP_014959660.1">
    <property type="nucleotide sequence ID" value="NC_018645.1"/>
</dbReference>
<dbReference type="PANTHER" id="PTHR30337:SF8">
    <property type="entry name" value="BLL4141 PROTEIN"/>
    <property type="match status" value="1"/>
</dbReference>
<dbReference type="InterPro" id="IPR004843">
    <property type="entry name" value="Calcineurin-like_PHP"/>
</dbReference>
<evidence type="ECO:0000313" key="3">
    <source>
        <dbReference type="EMBL" id="CCK82483.1"/>
    </source>
</evidence>
<dbReference type="KEGG" id="dto:TOL2_C43270"/>
<dbReference type="SUPFAM" id="SSF52540">
    <property type="entry name" value="P-loop containing nucleoside triphosphate hydrolases"/>
    <property type="match status" value="1"/>
</dbReference>
<reference evidence="3 4" key="1">
    <citation type="journal article" date="2013" name="Environ. Microbiol.">
        <title>Complete genome, catabolic sub-proteomes and key-metabolites of Desulfobacula toluolica Tol2, a marine, aromatic compound-degrading, sulfate-reducing bacterium.</title>
        <authorList>
            <person name="Wohlbrand L."/>
            <person name="Jacob J.H."/>
            <person name="Kube M."/>
            <person name="Mussmann M."/>
            <person name="Jarling R."/>
            <person name="Beck A."/>
            <person name="Amann R."/>
            <person name="Wilkes H."/>
            <person name="Reinhardt R."/>
            <person name="Rabus R."/>
        </authorList>
    </citation>
    <scope>NUCLEOTIDE SEQUENCE [LARGE SCALE GENOMIC DNA]</scope>
    <source>
        <strain evidence="4">DSM 7467 / Tol2</strain>
    </source>
</reference>
<organism evidence="3 4">
    <name type="scientific">Desulfobacula toluolica (strain DSM 7467 / Tol2)</name>
    <dbReference type="NCBI Taxonomy" id="651182"/>
    <lineage>
        <taxon>Bacteria</taxon>
        <taxon>Pseudomonadati</taxon>
        <taxon>Thermodesulfobacteriota</taxon>
        <taxon>Desulfobacteria</taxon>
        <taxon>Desulfobacterales</taxon>
        <taxon>Desulfobacteraceae</taxon>
        <taxon>Desulfobacula</taxon>
    </lineage>
</organism>
<dbReference type="PANTHER" id="PTHR30337">
    <property type="entry name" value="COMPONENT OF ATP-DEPENDENT DSDNA EXONUCLEASE"/>
    <property type="match status" value="1"/>
</dbReference>
<dbReference type="SUPFAM" id="SSF56300">
    <property type="entry name" value="Metallo-dependent phosphatases"/>
    <property type="match status" value="1"/>
</dbReference>
<dbReference type="GO" id="GO:0016787">
    <property type="term" value="F:hydrolase activity"/>
    <property type="evidence" value="ECO:0007669"/>
    <property type="project" value="InterPro"/>
</dbReference>
<feature type="domain" description="Calcineurin-like phosphoesterase" evidence="1">
    <location>
        <begin position="1"/>
        <end position="179"/>
    </location>
</feature>
<dbReference type="InterPro" id="IPR057123">
    <property type="entry name" value="STAND_NTPase4_dom"/>
</dbReference>
<evidence type="ECO:0000313" key="4">
    <source>
        <dbReference type="Proteomes" id="UP000007347"/>
    </source>
</evidence>
<dbReference type="InterPro" id="IPR029052">
    <property type="entry name" value="Metallo-depent_PP-like"/>
</dbReference>
<gene>
    <name evidence="3" type="ordered locus">TOL2_C43270</name>
</gene>
<feature type="domain" description="STAND NTPase 4 small alpha/beta" evidence="2">
    <location>
        <begin position="631"/>
        <end position="689"/>
    </location>
</feature>
<dbReference type="AlphaFoldDB" id="K0NQR8"/>
<dbReference type="HOGENOM" id="CLU_292166_0_0_7"/>
<keyword evidence="4" id="KW-1185">Reference proteome</keyword>
<proteinExistence type="predicted"/>
<name>K0NQR8_DESTT</name>
<dbReference type="Pfam" id="PF00149">
    <property type="entry name" value="Metallophos"/>
    <property type="match status" value="1"/>
</dbReference>
<evidence type="ECO:0000259" key="2">
    <source>
        <dbReference type="Pfam" id="PF24406"/>
    </source>
</evidence>
<dbReference type="Pfam" id="PF24406">
    <property type="entry name" value="nSTAND_NTPase4"/>
    <property type="match status" value="1"/>
</dbReference>
<dbReference type="EMBL" id="FO203503">
    <property type="protein sequence ID" value="CCK82483.1"/>
    <property type="molecule type" value="Genomic_DNA"/>
</dbReference>
<accession>K0NQR8</accession>
<sequence length="1019" mass="119555">MRILHLSDLHFGNKYKENINRMFPSFLKTIKKINNDKKIDLIVFTGDLVWNGNSIDTFYEVNKKFIEPTINEISIGKDQFILCSGNHDMSDNKELLAITEYIDKLKNDDELNHFFENEDQQFNLSYEKSDNYFKFVKQYYHKDNIQRLFHTFEREIRDQKIGIVSFHTPWRSFLGDHSGCLLIPTQAIYNAYNAIPKCDLYISLMHHPLNDLKKFNIGSIEDILFEKFHINFSGHYHKKRQGVVFTSDIGMLSVSSMASMSGNDGSMIGFSVTDIDIDTFEIDISNYTYIQHDNVFPKSSSINHKLPMNEEKLAQVNILKRLKELKDDVSQDANALLINYDDAGNRTFVEQFNEPTLKEKSHYESMEAQNTLKKGNIFNIGQLFNKNYIIYGKDKYGKTSLLRKLQLDLLEDFKKLKTIPIYIDFKNIDRLDAVSLQKEIRRIFHLPSAKAASLISDSEFQFLIDNYNSEIPRHDVILNNLTKEVKNFVVTLTSEETQESYISQTKINQVQIKKLFIHPITRKNIRTHTSKFLADYDSELKQEIIQKIVTIFNQMNIPFNYWYLSLFLWIYKKEKNISITDNVEMLILYIDKLLEREQIAQMNKNIDYDLFKKLLGELSHAFLSKHSPENYSMSYAELVLFVSRFKDREIRFVTDVEEIILYLLDKGILKKEGYSGRYSFRLNGVMEYFTAVYMTDNSNFVDKILNDDQYFLRYANEIEIYAGLNRKNSELLNKLHKKTKNAFKELNKKYKENPDKILFDKIKHYRELAKSISNLDVKEQIPIESDKQDDMLDEVGPVQGFSEGVKVKEPIDLTGGYTLNQLWKHIFILARAFRSLTLINDSNQMNKSFELIVESYINIGFEFIEEIDFVKEKSEKDIEKKLISVLTSFIPLITQLNLSSAVLHKNLTRFIEEKITELEQDVNNNQYKLMLFYFMLLDANIDSNKKTIESVTRNITLMSLKNTIVIKLLYYLLFKLNGNKPLEKFLKNKIVKLQLELTPDAKKNTIINNVDKKLLLNRL</sequence>
<dbReference type="Gene3D" id="3.60.21.10">
    <property type="match status" value="1"/>
</dbReference>
<dbReference type="Proteomes" id="UP000007347">
    <property type="component" value="Chromosome"/>
</dbReference>
<evidence type="ECO:0000259" key="1">
    <source>
        <dbReference type="Pfam" id="PF00149"/>
    </source>
</evidence>